<gene>
    <name evidence="1" type="ORF">ACFSTE_02540</name>
</gene>
<reference evidence="2" key="1">
    <citation type="journal article" date="2019" name="Int. J. Syst. Evol. Microbiol.">
        <title>The Global Catalogue of Microorganisms (GCM) 10K type strain sequencing project: providing services to taxonomists for standard genome sequencing and annotation.</title>
        <authorList>
            <consortium name="The Broad Institute Genomics Platform"/>
            <consortium name="The Broad Institute Genome Sequencing Center for Infectious Disease"/>
            <person name="Wu L."/>
            <person name="Ma J."/>
        </authorList>
    </citation>
    <scope>NUCLEOTIDE SEQUENCE [LARGE SCALE GENOMIC DNA]</scope>
    <source>
        <strain evidence="2">KCTC 42423</strain>
    </source>
</reference>
<dbReference type="Proteomes" id="UP001597459">
    <property type="component" value="Unassembled WGS sequence"/>
</dbReference>
<dbReference type="RefSeq" id="WP_378258345.1">
    <property type="nucleotide sequence ID" value="NZ_JBHSJV010000001.1"/>
</dbReference>
<sequence>MKNNSTTTQNEYLIFIVKSMHMNIVSFMHNLSYGDTYESLIYKWTIQLYEKRIPKEQGLKIIYRARWFALKHPDKKNNTPKSKPNLPEPLLKFKANPTYKRLPLQIKKQVLKQMELSNYNKHPITIDTLLKNISSKSPKKKRNGIFSSWFF</sequence>
<keyword evidence="2" id="KW-1185">Reference proteome</keyword>
<accession>A0ABW5N2F3</accession>
<proteinExistence type="predicted"/>
<evidence type="ECO:0000313" key="2">
    <source>
        <dbReference type="Proteomes" id="UP001597459"/>
    </source>
</evidence>
<organism evidence="1 2">
    <name type="scientific">Aquimarina hainanensis</name>
    <dbReference type="NCBI Taxonomy" id="1578017"/>
    <lineage>
        <taxon>Bacteria</taxon>
        <taxon>Pseudomonadati</taxon>
        <taxon>Bacteroidota</taxon>
        <taxon>Flavobacteriia</taxon>
        <taxon>Flavobacteriales</taxon>
        <taxon>Flavobacteriaceae</taxon>
        <taxon>Aquimarina</taxon>
    </lineage>
</organism>
<comment type="caution">
    <text evidence="1">The sequence shown here is derived from an EMBL/GenBank/DDBJ whole genome shotgun (WGS) entry which is preliminary data.</text>
</comment>
<name>A0ABW5N2F3_9FLAO</name>
<protein>
    <submittedName>
        <fullName evidence="1">Uncharacterized protein</fullName>
    </submittedName>
</protein>
<evidence type="ECO:0000313" key="1">
    <source>
        <dbReference type="EMBL" id="MFD2589690.1"/>
    </source>
</evidence>
<dbReference type="EMBL" id="JBHULX010000001">
    <property type="protein sequence ID" value="MFD2589690.1"/>
    <property type="molecule type" value="Genomic_DNA"/>
</dbReference>